<dbReference type="PANTHER" id="PTHR11908">
    <property type="entry name" value="XANTHINE DEHYDROGENASE"/>
    <property type="match status" value="1"/>
</dbReference>
<dbReference type="SMART" id="SM01008">
    <property type="entry name" value="Ald_Xan_dh_C"/>
    <property type="match status" value="1"/>
</dbReference>
<dbReference type="Pfam" id="PF20256">
    <property type="entry name" value="MoCoBD_2"/>
    <property type="match status" value="1"/>
</dbReference>
<reference evidence="6 7" key="1">
    <citation type="submission" date="2017-07" db="EMBL/GenBank/DDBJ databases">
        <title>Genome Sequence of Sulfitobacter pseudonitzschiae Strain SMR1 Isolated from a culture of the Diatom Skeletonema marinoi.</title>
        <authorList>
            <person name="Topel M."/>
            <person name="Pinder M.I.M."/>
            <person name="Johansson O.N."/>
            <person name="Kourtchenko O."/>
            <person name="Godhe A."/>
            <person name="Clarke A.K."/>
        </authorList>
    </citation>
    <scope>NUCLEOTIDE SEQUENCE [LARGE SCALE GENOMIC DNA]</scope>
    <source>
        <strain evidence="6 7">SMR1</strain>
        <plasmid evidence="6 7">pSMR1-2</plasmid>
    </source>
</reference>
<sequence>MSLDEPKGHIGLTLNGDEITVPASPTARLSEVLRESAGALDVKVGCNAGDCGACTVLLDGSPVCACITAAGQVQGRRVETQSGLVAQDADAARLAQAFQRHQAAQCGICTPGMMVSAVALLRSGETLTEERVADALGGVLCRCTGYRKIIAAVLDASTAPDIMTEGGVGARVARLDGWPKVSGAERFGDDVAPADALVVRVIRSPFHRAGFSFGDLDAFRHESGLDLILTARDVPGQNLFGVIPGFVDQPVFAVDEARFKGEAVAAVVGRPEVLDAMGAFPVSWQERDANLSPTLADTAMLLHPDRAGNVMCRGLVARGDADAALTRAAHVVSGDFSTGFIEHGYIEPEAAVARRVGDRIEVQCCTQAPYMNRDALAGILGLTPDAVRILPTAVGGGFGSKLDLTAQPYVALAAWKLGLPVRMAYTRAESIASSTKRHPSEISMKIGVDAEGRILAARFDGIFNTGAYASWGPTVANRVPIHASGPYRTPNYEANSAGIHTNTAPAGAFRGFGVPQSAVAQEQLFDLLAEKLGMDRLAFRRLNCLQDGDPTVTGQVFDTGMGIDACFDALKPEWERALADAAAFNAAHKQTKRGAGVAGGWYGCGNTSMSNPSTIRAGVTSDGTLMLHQGAVDIGQGSNTVIAQIFAHALGVPLSQVTLIGADTDQTPDAGKTSASRQTFITGNAARVAGEALRAQILRLGNVGDGAAISFEDGVIELSEGDVVRRIKLPKAEGYALEVVESYDPPTLPLDEKGQGSPYAVFGTAAQMVELEVDMELGTVKLLRFLAAHDVGRAINPLLVEGQIEGGIAQGIGLALMEEFLPGRTENLHDYLIPTIGDVPDITSIIVESGDAHGPYGAKGLGEHCLIPTAPAILNAIAHASGARIHHLPATPDKLRAAILAIKDRSST</sequence>
<dbReference type="EMBL" id="CP022417">
    <property type="protein sequence ID" value="ASM74965.1"/>
    <property type="molecule type" value="Genomic_DNA"/>
</dbReference>
<dbReference type="AlphaFoldDB" id="A0A221K7L5"/>
<dbReference type="Gene3D" id="3.90.1170.50">
    <property type="entry name" value="Aldehyde oxidase/xanthine dehydrogenase, a/b hammerhead"/>
    <property type="match status" value="1"/>
</dbReference>
<dbReference type="Gene3D" id="1.10.150.120">
    <property type="entry name" value="[2Fe-2S]-binding domain"/>
    <property type="match status" value="1"/>
</dbReference>
<dbReference type="InterPro" id="IPR000674">
    <property type="entry name" value="Ald_Oxase/Xan_DH_a/b"/>
</dbReference>
<name>A0A221K7L5_9RHOB</name>
<comment type="similarity">
    <text evidence="1">Belongs to the xanthine dehydrogenase family.</text>
</comment>
<evidence type="ECO:0000256" key="1">
    <source>
        <dbReference type="ARBA" id="ARBA00006849"/>
    </source>
</evidence>
<feature type="domain" description="2Fe-2S ferredoxin-type" evidence="5">
    <location>
        <begin position="8"/>
        <end position="84"/>
    </location>
</feature>
<dbReference type="RefSeq" id="WP_089422957.1">
    <property type="nucleotide sequence ID" value="NZ_CP022417.1"/>
</dbReference>
<dbReference type="Pfam" id="PF00111">
    <property type="entry name" value="Fer2"/>
    <property type="match status" value="1"/>
</dbReference>
<dbReference type="InterPro" id="IPR046867">
    <property type="entry name" value="AldOxase/xan_DH_MoCoBD2"/>
</dbReference>
<dbReference type="GO" id="GO:0005506">
    <property type="term" value="F:iron ion binding"/>
    <property type="evidence" value="ECO:0007669"/>
    <property type="project" value="InterPro"/>
</dbReference>
<dbReference type="Pfam" id="PF01799">
    <property type="entry name" value="Fer2_2"/>
    <property type="match status" value="1"/>
</dbReference>
<dbReference type="InterPro" id="IPR037165">
    <property type="entry name" value="AldOxase/xan_DH_Mopterin-bd_sf"/>
</dbReference>
<dbReference type="Pfam" id="PF02738">
    <property type="entry name" value="MoCoBD_1"/>
    <property type="match status" value="1"/>
</dbReference>
<dbReference type="Gene3D" id="3.30.365.10">
    <property type="entry name" value="Aldehyde oxidase/xanthine dehydrogenase, molybdopterin binding domain"/>
    <property type="match status" value="4"/>
</dbReference>
<dbReference type="GO" id="GO:0033727">
    <property type="term" value="F:aldehyde dehydrogenase (FAD-independent) activity"/>
    <property type="evidence" value="ECO:0007669"/>
    <property type="project" value="UniProtKB-EC"/>
</dbReference>
<keyword evidence="3 6" id="KW-0560">Oxidoreductase</keyword>
<dbReference type="InterPro" id="IPR002888">
    <property type="entry name" value="2Fe-2S-bd"/>
</dbReference>
<keyword evidence="6" id="KW-0614">Plasmid</keyword>
<dbReference type="GO" id="GO:0051537">
    <property type="term" value="F:2 iron, 2 sulfur cluster binding"/>
    <property type="evidence" value="ECO:0007669"/>
    <property type="project" value="InterPro"/>
</dbReference>
<evidence type="ECO:0000313" key="6">
    <source>
        <dbReference type="EMBL" id="ASM74965.1"/>
    </source>
</evidence>
<keyword evidence="7" id="KW-1185">Reference proteome</keyword>
<dbReference type="InterPro" id="IPR001041">
    <property type="entry name" value="2Fe-2S_ferredoxin-type"/>
</dbReference>
<dbReference type="CDD" id="cd00207">
    <property type="entry name" value="fer2"/>
    <property type="match status" value="1"/>
</dbReference>
<gene>
    <name evidence="6" type="primary">mop</name>
    <name evidence="6" type="ORF">SULPSESMR1_04046</name>
</gene>
<evidence type="ECO:0000256" key="4">
    <source>
        <dbReference type="ARBA" id="ARBA00023004"/>
    </source>
</evidence>
<evidence type="ECO:0000313" key="7">
    <source>
        <dbReference type="Proteomes" id="UP000199754"/>
    </source>
</evidence>
<dbReference type="SUPFAM" id="SSF56003">
    <property type="entry name" value="Molybdenum cofactor-binding domain"/>
    <property type="match status" value="1"/>
</dbReference>
<evidence type="ECO:0000259" key="5">
    <source>
        <dbReference type="PROSITE" id="PS51085"/>
    </source>
</evidence>
<dbReference type="PROSITE" id="PS51085">
    <property type="entry name" value="2FE2S_FER_2"/>
    <property type="match status" value="1"/>
</dbReference>
<dbReference type="OrthoDB" id="9763985at2"/>
<dbReference type="InterPro" id="IPR006058">
    <property type="entry name" value="2Fe2S_fd_BS"/>
</dbReference>
<dbReference type="PANTHER" id="PTHR11908:SF157">
    <property type="entry name" value="XANTHINE DEHYDROGENASE SUBUNIT D-RELATED"/>
    <property type="match status" value="1"/>
</dbReference>
<proteinExistence type="inferred from homology"/>
<dbReference type="EC" id="1.2.99.7" evidence="6"/>
<accession>A0A221K7L5</accession>
<dbReference type="SUPFAM" id="SSF47741">
    <property type="entry name" value="CO dehydrogenase ISP C-domain like"/>
    <property type="match status" value="1"/>
</dbReference>
<dbReference type="InterPro" id="IPR012675">
    <property type="entry name" value="Beta-grasp_dom_sf"/>
</dbReference>
<organism evidence="6 7">
    <name type="scientific">Pseudosulfitobacter pseudonitzschiae</name>
    <dbReference type="NCBI Taxonomy" id="1402135"/>
    <lineage>
        <taxon>Bacteria</taxon>
        <taxon>Pseudomonadati</taxon>
        <taxon>Pseudomonadota</taxon>
        <taxon>Alphaproteobacteria</taxon>
        <taxon>Rhodobacterales</taxon>
        <taxon>Roseobacteraceae</taxon>
        <taxon>Pseudosulfitobacter</taxon>
    </lineage>
</organism>
<dbReference type="InterPro" id="IPR008274">
    <property type="entry name" value="AldOxase/xan_DH_MoCoBD1"/>
</dbReference>
<dbReference type="KEGG" id="spse:SULPSESMR1_04046"/>
<dbReference type="PROSITE" id="PS00197">
    <property type="entry name" value="2FE2S_FER_1"/>
    <property type="match status" value="1"/>
</dbReference>
<dbReference type="InterPro" id="IPR036884">
    <property type="entry name" value="2Fe-2S-bd_dom_sf"/>
</dbReference>
<dbReference type="InterPro" id="IPR016208">
    <property type="entry name" value="Ald_Oxase/xanthine_DH-like"/>
</dbReference>
<keyword evidence="4" id="KW-0408">Iron</keyword>
<dbReference type="InterPro" id="IPR036010">
    <property type="entry name" value="2Fe-2S_ferredoxin-like_sf"/>
</dbReference>
<protein>
    <submittedName>
        <fullName evidence="6">Aldehyde oxidoreductase</fullName>
        <ecNumber evidence="6">1.2.99.7</ecNumber>
    </submittedName>
</protein>
<geneLocation type="plasmid" evidence="6 7">
    <name>pSMR1-2</name>
</geneLocation>
<dbReference type="Proteomes" id="UP000199754">
    <property type="component" value="Plasmid pSMR1-2"/>
</dbReference>
<keyword evidence="2" id="KW-0479">Metal-binding</keyword>
<dbReference type="SUPFAM" id="SSF54292">
    <property type="entry name" value="2Fe-2S ferredoxin-like"/>
    <property type="match status" value="1"/>
</dbReference>
<evidence type="ECO:0000256" key="2">
    <source>
        <dbReference type="ARBA" id="ARBA00022723"/>
    </source>
</evidence>
<dbReference type="InterPro" id="IPR036856">
    <property type="entry name" value="Ald_Oxase/Xan_DH_a/b_sf"/>
</dbReference>
<evidence type="ECO:0000256" key="3">
    <source>
        <dbReference type="ARBA" id="ARBA00023002"/>
    </source>
</evidence>
<dbReference type="Gene3D" id="3.10.20.30">
    <property type="match status" value="1"/>
</dbReference>
<dbReference type="SUPFAM" id="SSF54665">
    <property type="entry name" value="CO dehydrogenase molybdoprotein N-domain-like"/>
    <property type="match status" value="1"/>
</dbReference>